<gene>
    <name evidence="2" type="ORF">C1SCF055_LOCUS25682</name>
</gene>
<protein>
    <submittedName>
        <fullName evidence="2">Uncharacterized protein</fullName>
    </submittedName>
</protein>
<feature type="compositionally biased region" description="Low complexity" evidence="1">
    <location>
        <begin position="14"/>
        <end position="34"/>
    </location>
</feature>
<proteinExistence type="predicted"/>
<accession>A0A9P1CXY9</accession>
<evidence type="ECO:0000256" key="1">
    <source>
        <dbReference type="SAM" id="MobiDB-lite"/>
    </source>
</evidence>
<comment type="caution">
    <text evidence="2">The sequence shown here is derived from an EMBL/GenBank/DDBJ whole genome shotgun (WGS) entry which is preliminary data.</text>
</comment>
<evidence type="ECO:0000313" key="4">
    <source>
        <dbReference type="Proteomes" id="UP001152797"/>
    </source>
</evidence>
<reference evidence="3 4" key="2">
    <citation type="submission" date="2024-05" db="EMBL/GenBank/DDBJ databases">
        <authorList>
            <person name="Chen Y."/>
            <person name="Shah S."/>
            <person name="Dougan E. K."/>
            <person name="Thang M."/>
            <person name="Chan C."/>
        </authorList>
    </citation>
    <scope>NUCLEOTIDE SEQUENCE [LARGE SCALE GENOMIC DNA]</scope>
</reference>
<dbReference type="EMBL" id="CAMXCT020002640">
    <property type="protein sequence ID" value="CAL1152865.1"/>
    <property type="molecule type" value="Genomic_DNA"/>
</dbReference>
<reference evidence="2" key="1">
    <citation type="submission" date="2022-10" db="EMBL/GenBank/DDBJ databases">
        <authorList>
            <person name="Chen Y."/>
            <person name="Dougan E. K."/>
            <person name="Chan C."/>
            <person name="Rhodes N."/>
            <person name="Thang M."/>
        </authorList>
    </citation>
    <scope>NUCLEOTIDE SEQUENCE</scope>
</reference>
<keyword evidence="4" id="KW-1185">Reference proteome</keyword>
<evidence type="ECO:0000313" key="2">
    <source>
        <dbReference type="EMBL" id="CAI3999490.1"/>
    </source>
</evidence>
<sequence>MERAQKETDLAEQSGSDDNSSSSDSDSSKSSKSSFGVNESDSEPKRKRPAAKAQESVGEAKPPTNRLRKKTPQKNQSAEKLRQGLEAAEKYMQSLVELRPDTLWRSCVRAHEVDRRLVKESSVISAIDSHLDSPEVPEDMKKEAKVTISEVKTEAKLVMNLKEFCRVVRSLKPAALAAEVSGASPLFQLLAADDFLVAKRLLFSDPSTLTDMFQFIARKLHEAGGAFFDFLTLTRSSDDSPPALRLERFLAIPCEAEKVQTVWKLLLKAQVSAVLDWVDQLRTMTVEAAIKSIPSQLRSVDFMDAKKWTLGPFSD</sequence>
<dbReference type="EMBL" id="CAMXCT010002640">
    <property type="protein sequence ID" value="CAI3999490.1"/>
    <property type="molecule type" value="Genomic_DNA"/>
</dbReference>
<organism evidence="2">
    <name type="scientific">Cladocopium goreaui</name>
    <dbReference type="NCBI Taxonomy" id="2562237"/>
    <lineage>
        <taxon>Eukaryota</taxon>
        <taxon>Sar</taxon>
        <taxon>Alveolata</taxon>
        <taxon>Dinophyceae</taxon>
        <taxon>Suessiales</taxon>
        <taxon>Symbiodiniaceae</taxon>
        <taxon>Cladocopium</taxon>
    </lineage>
</organism>
<dbReference type="Proteomes" id="UP001152797">
    <property type="component" value="Unassembled WGS sequence"/>
</dbReference>
<name>A0A9P1CXY9_9DINO</name>
<dbReference type="AlphaFoldDB" id="A0A9P1CXY9"/>
<feature type="region of interest" description="Disordered" evidence="1">
    <location>
        <begin position="1"/>
        <end position="79"/>
    </location>
</feature>
<dbReference type="EMBL" id="CAMXCT030002640">
    <property type="protein sequence ID" value="CAL4786802.1"/>
    <property type="molecule type" value="Genomic_DNA"/>
</dbReference>
<evidence type="ECO:0000313" key="3">
    <source>
        <dbReference type="EMBL" id="CAL4786802.1"/>
    </source>
</evidence>